<evidence type="ECO:0000256" key="1">
    <source>
        <dbReference type="ARBA" id="ARBA00006464"/>
    </source>
</evidence>
<dbReference type="InterPro" id="IPR003362">
    <property type="entry name" value="Bact_transf"/>
</dbReference>
<reference evidence="4 5" key="1">
    <citation type="submission" date="2023-01" db="EMBL/GenBank/DDBJ databases">
        <authorList>
            <person name="Yang C."/>
        </authorList>
    </citation>
    <scope>NUCLEOTIDE SEQUENCE [LARGE SCALE GENOMIC DNA]</scope>
    <source>
        <strain evidence="4 5">ZJ106</strain>
    </source>
</reference>
<dbReference type="Gene3D" id="2.160.10.10">
    <property type="entry name" value="Hexapeptide repeat proteins"/>
    <property type="match status" value="1"/>
</dbReference>
<evidence type="ECO:0000259" key="2">
    <source>
        <dbReference type="Pfam" id="PF02397"/>
    </source>
</evidence>
<dbReference type="CDD" id="cd03360">
    <property type="entry name" value="LbH_AT_putative"/>
    <property type="match status" value="1"/>
</dbReference>
<evidence type="ECO:0000259" key="3">
    <source>
        <dbReference type="Pfam" id="PF17836"/>
    </source>
</evidence>
<accession>A0ABY7RI92</accession>
<comment type="similarity">
    <text evidence="1">Belongs to the bacterial sugar transferase family.</text>
</comment>
<gene>
    <name evidence="4" type="ORF">PJU73_06315</name>
</gene>
<dbReference type="Proteomes" id="UP001221268">
    <property type="component" value="Chromosome"/>
</dbReference>
<feature type="domain" description="Bacterial sugar transferase" evidence="2">
    <location>
        <begin position="6"/>
        <end position="180"/>
    </location>
</feature>
<dbReference type="SUPFAM" id="SSF51161">
    <property type="entry name" value="Trimeric LpxA-like enzymes"/>
    <property type="match status" value="1"/>
</dbReference>
<dbReference type="PANTHER" id="PTHR30576">
    <property type="entry name" value="COLANIC BIOSYNTHESIS UDP-GLUCOSE LIPID CARRIER TRANSFERASE"/>
    <property type="match status" value="1"/>
</dbReference>
<dbReference type="Gene3D" id="3.40.50.20">
    <property type="match status" value="1"/>
</dbReference>
<dbReference type="InterPro" id="IPR011004">
    <property type="entry name" value="Trimer_LpxA-like_sf"/>
</dbReference>
<evidence type="ECO:0000313" key="5">
    <source>
        <dbReference type="Proteomes" id="UP001221268"/>
    </source>
</evidence>
<keyword evidence="5" id="KW-1185">Reference proteome</keyword>
<sequence>MNNCCKRLFDIAVSAAALLALSPLLLWLVYAVRKNLGSPVFFVQERPGKDGKLFKMIKFRTMRDATDANGNPLPDSERLTPFGRRLRAASLDELPELWNVLKGEMSLVGPRPLLTAYLPLYNDFQARRHEVRPGITGWAQVNGRNAISWPEKFALDVWYVDHQSFWLDMKILLKTVKKVFVKEGISAAGEATMPVFTGNKRKLVIVGAGGHGKVVADTARLSGQWQGVYFVDDRADRPSEILGFPVLGDSSLLGNEILPQEFDAAVAVGDNAARAAVYQKLHSLGFALPAIIHPAAFVSPLSRIGAGTVVFAQAAVNAGAATGCGCIINTAASIDHDCRLGDFVHISPGAHLAGQTEVGNLSWFGIGSCSRQAVSIGQAVTVGAGAVVINDFSDGLTVVGNPAKPLVEKQI</sequence>
<dbReference type="Pfam" id="PF17836">
    <property type="entry name" value="PglD_N"/>
    <property type="match status" value="1"/>
</dbReference>
<dbReference type="PANTHER" id="PTHR30576:SF8">
    <property type="entry name" value="UNDECAPRENYL-PHOSPHATE GALACTOSE PHOSPHOTRANSFERASE"/>
    <property type="match status" value="1"/>
</dbReference>
<dbReference type="RefSeq" id="WP_272606692.1">
    <property type="nucleotide sequence ID" value="NZ_CP116766.1"/>
</dbReference>
<name>A0ABY7RI92_9NEIS</name>
<dbReference type="NCBIfam" id="TIGR03570">
    <property type="entry name" value="NeuD_NnaD"/>
    <property type="match status" value="1"/>
</dbReference>
<proteinExistence type="inferred from homology"/>
<feature type="domain" description="PglD N-terminal" evidence="3">
    <location>
        <begin position="202"/>
        <end position="281"/>
    </location>
</feature>
<dbReference type="InterPro" id="IPR041561">
    <property type="entry name" value="PglD_N"/>
</dbReference>
<evidence type="ECO:0000313" key="4">
    <source>
        <dbReference type="EMBL" id="WCL70973.1"/>
    </source>
</evidence>
<dbReference type="Pfam" id="PF02397">
    <property type="entry name" value="Bac_transf"/>
    <property type="match status" value="1"/>
</dbReference>
<dbReference type="EMBL" id="CP116766">
    <property type="protein sequence ID" value="WCL70973.1"/>
    <property type="molecule type" value="Genomic_DNA"/>
</dbReference>
<organism evidence="4 5">
    <name type="scientific">Neisseria lisongii</name>
    <dbReference type="NCBI Taxonomy" id="2912188"/>
    <lineage>
        <taxon>Bacteria</taxon>
        <taxon>Pseudomonadati</taxon>
        <taxon>Pseudomonadota</taxon>
        <taxon>Betaproteobacteria</taxon>
        <taxon>Neisseriales</taxon>
        <taxon>Neisseriaceae</taxon>
        <taxon>Neisseria</taxon>
    </lineage>
</organism>
<protein>
    <submittedName>
        <fullName evidence="4">NeuD/PglB/VioB family sugar acetyltransferase</fullName>
    </submittedName>
</protein>
<dbReference type="InterPro" id="IPR020019">
    <property type="entry name" value="AcTrfase_PglD-like"/>
</dbReference>